<dbReference type="Proteomes" id="UP001549076">
    <property type="component" value="Unassembled WGS sequence"/>
</dbReference>
<protein>
    <submittedName>
        <fullName evidence="7">EmrB/QacA subfamily drug resistance transporter</fullName>
    </submittedName>
</protein>
<name>A0ABV2MU17_9HYPH</name>
<keyword evidence="4 5" id="KW-0472">Membrane</keyword>
<feature type="transmembrane region" description="Helical" evidence="5">
    <location>
        <begin position="157"/>
        <end position="180"/>
    </location>
</feature>
<dbReference type="PANTHER" id="PTHR23501:SF1">
    <property type="entry name" value="TRANSPORT PROTEIN HSRA-RELATED"/>
    <property type="match status" value="1"/>
</dbReference>
<evidence type="ECO:0000313" key="7">
    <source>
        <dbReference type="EMBL" id="MET3790292.1"/>
    </source>
</evidence>
<keyword evidence="8" id="KW-1185">Reference proteome</keyword>
<proteinExistence type="predicted"/>
<feature type="transmembrane region" description="Helical" evidence="5">
    <location>
        <begin position="395"/>
        <end position="412"/>
    </location>
</feature>
<feature type="transmembrane region" description="Helical" evidence="5">
    <location>
        <begin position="324"/>
        <end position="342"/>
    </location>
</feature>
<feature type="transmembrane region" description="Helical" evidence="5">
    <location>
        <begin position="348"/>
        <end position="374"/>
    </location>
</feature>
<evidence type="ECO:0000256" key="2">
    <source>
        <dbReference type="ARBA" id="ARBA00022692"/>
    </source>
</evidence>
<sequence length="472" mass="48995">MNRIIPLILAVALFMENMDSTVIATSLPAIAADIQTSPIALKLALTAYLASLAIFIPISGWMADRFGAKNVFRAAIAVFVAGSIACALSGSLGAFVVSRALQGIGGAMMTPVGRLLLVRSTPKSDLVAAMSWLTVPALVGPLIGPPVGGFITTYFSWHWIFLINVPIGLVGIALATRFLPGTEKIQTPPLDMVGFVLSGVAASGVILGLSVISLPVLPPAAGFITIAVGSICGVLYLIHARRAANPLLALDLLSNPVFRAAVIGGGMFRIGIGAVPFLLPLMFQLAFGLTPFQSGMITFVTAIGAIGMKFMATRVFRRFGFRPVLISGSLIAAGTIAVNGFFTPQTPYIVMIAIILVGGFIRSMFFTGINALAYAEITPQDISKATPIVAVAQQLNIALGVALAGGILEVLASRHLGPPTLSDFHTAFFLVALVSATAAIWFIRLAPDAGNSVSGHKRVVANGTGTAASTGR</sequence>
<keyword evidence="3 5" id="KW-1133">Transmembrane helix</keyword>
<feature type="transmembrane region" description="Helical" evidence="5">
    <location>
        <begin position="220"/>
        <end position="238"/>
    </location>
</feature>
<reference evidence="7 8" key="1">
    <citation type="submission" date="2024-06" db="EMBL/GenBank/DDBJ databases">
        <title>Genomic Encyclopedia of Type Strains, Phase IV (KMG-IV): sequencing the most valuable type-strain genomes for metagenomic binning, comparative biology and taxonomic classification.</title>
        <authorList>
            <person name="Goeker M."/>
        </authorList>
    </citation>
    <scope>NUCLEOTIDE SEQUENCE [LARGE SCALE GENOMIC DNA]</scope>
    <source>
        <strain evidence="7 8">DSM 27865</strain>
    </source>
</reference>
<accession>A0ABV2MU17</accession>
<evidence type="ECO:0000256" key="5">
    <source>
        <dbReference type="SAM" id="Phobius"/>
    </source>
</evidence>
<dbReference type="CDD" id="cd17503">
    <property type="entry name" value="MFS_LmrB_MDR_like"/>
    <property type="match status" value="1"/>
</dbReference>
<feature type="transmembrane region" description="Helical" evidence="5">
    <location>
        <begin position="291"/>
        <end position="312"/>
    </location>
</feature>
<dbReference type="Gene3D" id="1.20.1250.20">
    <property type="entry name" value="MFS general substrate transporter like domains"/>
    <property type="match status" value="1"/>
</dbReference>
<dbReference type="PROSITE" id="PS50850">
    <property type="entry name" value="MFS"/>
    <property type="match status" value="1"/>
</dbReference>
<dbReference type="PANTHER" id="PTHR23501">
    <property type="entry name" value="MAJOR FACILITATOR SUPERFAMILY"/>
    <property type="match status" value="1"/>
</dbReference>
<comment type="caution">
    <text evidence="7">The sequence shown here is derived from an EMBL/GenBank/DDBJ whole genome shotgun (WGS) entry which is preliminary data.</text>
</comment>
<dbReference type="EMBL" id="JBEPML010000001">
    <property type="protein sequence ID" value="MET3790292.1"/>
    <property type="molecule type" value="Genomic_DNA"/>
</dbReference>
<comment type="subcellular location">
    <subcellularLocation>
        <location evidence="1">Membrane</location>
        <topology evidence="1">Multi-pass membrane protein</topology>
    </subcellularLocation>
</comment>
<feature type="transmembrane region" description="Helical" evidence="5">
    <location>
        <begin position="258"/>
        <end position="279"/>
    </location>
</feature>
<gene>
    <name evidence="7" type="ORF">ABID37_000476</name>
</gene>
<evidence type="ECO:0000256" key="3">
    <source>
        <dbReference type="ARBA" id="ARBA00022989"/>
    </source>
</evidence>
<feature type="transmembrane region" description="Helical" evidence="5">
    <location>
        <begin position="129"/>
        <end position="151"/>
    </location>
</feature>
<feature type="transmembrane region" description="Helical" evidence="5">
    <location>
        <begin position="100"/>
        <end position="117"/>
    </location>
</feature>
<feature type="transmembrane region" description="Helical" evidence="5">
    <location>
        <begin position="424"/>
        <end position="443"/>
    </location>
</feature>
<dbReference type="InterPro" id="IPR036259">
    <property type="entry name" value="MFS_trans_sf"/>
</dbReference>
<dbReference type="SUPFAM" id="SSF103473">
    <property type="entry name" value="MFS general substrate transporter"/>
    <property type="match status" value="1"/>
</dbReference>
<dbReference type="PRINTS" id="PR01036">
    <property type="entry name" value="TCRTETB"/>
</dbReference>
<dbReference type="InterPro" id="IPR011701">
    <property type="entry name" value="MFS"/>
</dbReference>
<dbReference type="RefSeq" id="WP_354192399.1">
    <property type="nucleotide sequence ID" value="NZ_JBEPML010000001.1"/>
</dbReference>
<feature type="transmembrane region" description="Helical" evidence="5">
    <location>
        <begin position="192"/>
        <end position="214"/>
    </location>
</feature>
<feature type="transmembrane region" description="Helical" evidence="5">
    <location>
        <begin position="74"/>
        <end position="94"/>
    </location>
</feature>
<evidence type="ECO:0000256" key="4">
    <source>
        <dbReference type="ARBA" id="ARBA00023136"/>
    </source>
</evidence>
<dbReference type="InterPro" id="IPR020846">
    <property type="entry name" value="MFS_dom"/>
</dbReference>
<dbReference type="Gene3D" id="1.20.1720.10">
    <property type="entry name" value="Multidrug resistance protein D"/>
    <property type="match status" value="1"/>
</dbReference>
<feature type="transmembrane region" description="Helical" evidence="5">
    <location>
        <begin position="41"/>
        <end position="62"/>
    </location>
</feature>
<evidence type="ECO:0000256" key="1">
    <source>
        <dbReference type="ARBA" id="ARBA00004141"/>
    </source>
</evidence>
<feature type="domain" description="Major facilitator superfamily (MFS) profile" evidence="6">
    <location>
        <begin position="5"/>
        <end position="450"/>
    </location>
</feature>
<evidence type="ECO:0000313" key="8">
    <source>
        <dbReference type="Proteomes" id="UP001549076"/>
    </source>
</evidence>
<dbReference type="Pfam" id="PF07690">
    <property type="entry name" value="MFS_1"/>
    <property type="match status" value="2"/>
</dbReference>
<evidence type="ECO:0000259" key="6">
    <source>
        <dbReference type="PROSITE" id="PS50850"/>
    </source>
</evidence>
<organism evidence="7 8">
    <name type="scientific">Aquamicrobium terrae</name>
    <dbReference type="NCBI Taxonomy" id="1324945"/>
    <lineage>
        <taxon>Bacteria</taxon>
        <taxon>Pseudomonadati</taxon>
        <taxon>Pseudomonadota</taxon>
        <taxon>Alphaproteobacteria</taxon>
        <taxon>Hyphomicrobiales</taxon>
        <taxon>Phyllobacteriaceae</taxon>
        <taxon>Aquamicrobium</taxon>
    </lineage>
</organism>
<keyword evidence="2 5" id="KW-0812">Transmembrane</keyword>